<feature type="transmembrane region" description="Helical" evidence="1">
    <location>
        <begin position="23"/>
        <end position="42"/>
    </location>
</feature>
<accession>A0A7S0CM10</accession>
<proteinExistence type="predicted"/>
<organism evidence="2">
    <name type="scientific">Proboscia inermis</name>
    <dbReference type="NCBI Taxonomy" id="420281"/>
    <lineage>
        <taxon>Eukaryota</taxon>
        <taxon>Sar</taxon>
        <taxon>Stramenopiles</taxon>
        <taxon>Ochrophyta</taxon>
        <taxon>Bacillariophyta</taxon>
        <taxon>Coscinodiscophyceae</taxon>
        <taxon>Rhizosoleniophycidae</taxon>
        <taxon>Rhizosoleniales</taxon>
        <taxon>Rhizosoleniaceae</taxon>
        <taxon>Proboscia</taxon>
    </lineage>
</organism>
<dbReference type="EMBL" id="HBEL01048398">
    <property type="protein sequence ID" value="CAD8426225.1"/>
    <property type="molecule type" value="Transcribed_RNA"/>
</dbReference>
<feature type="transmembrane region" description="Helical" evidence="1">
    <location>
        <begin position="62"/>
        <end position="82"/>
    </location>
</feature>
<gene>
    <name evidence="2" type="ORF">PINE0816_LOCUS22387</name>
</gene>
<keyword evidence="1" id="KW-1133">Transmembrane helix</keyword>
<reference evidence="2" key="1">
    <citation type="submission" date="2021-01" db="EMBL/GenBank/DDBJ databases">
        <authorList>
            <person name="Corre E."/>
            <person name="Pelletier E."/>
            <person name="Niang G."/>
            <person name="Scheremetjew M."/>
            <person name="Finn R."/>
            <person name="Kale V."/>
            <person name="Holt S."/>
            <person name="Cochrane G."/>
            <person name="Meng A."/>
            <person name="Brown T."/>
            <person name="Cohen L."/>
        </authorList>
    </citation>
    <scope>NUCLEOTIDE SEQUENCE</scope>
    <source>
        <strain evidence="2">CCAP1064/1</strain>
    </source>
</reference>
<sequence length="170" mass="18607">MSFLLGMCVPYLGYKEAAVGGRIALENILFSGFIVALCFVLSDFDYVQRFVVVGSEKCSQDVVNIVVGIWWTMSFLASIFCYKMIPPKKFEPQYHDGGEEEFLKESCNSPVGFVVPNIPDFYVDPLLNSRASISCSEKSNTVFGVCIALLIGSCITSLGFADTTSTLSSV</sequence>
<dbReference type="AlphaFoldDB" id="A0A7S0CM10"/>
<protein>
    <submittedName>
        <fullName evidence="2">Uncharacterized protein</fullName>
    </submittedName>
</protein>
<feature type="transmembrane region" description="Helical" evidence="1">
    <location>
        <begin position="142"/>
        <end position="161"/>
    </location>
</feature>
<keyword evidence="1" id="KW-0812">Transmembrane</keyword>
<keyword evidence="1" id="KW-0472">Membrane</keyword>
<name>A0A7S0CM10_9STRA</name>
<evidence type="ECO:0000256" key="1">
    <source>
        <dbReference type="SAM" id="Phobius"/>
    </source>
</evidence>
<evidence type="ECO:0000313" key="2">
    <source>
        <dbReference type="EMBL" id="CAD8426225.1"/>
    </source>
</evidence>